<dbReference type="RefSeq" id="XP_033463718.1">
    <property type="nucleotide sequence ID" value="XM_033604085.1"/>
</dbReference>
<reference evidence="4" key="1">
    <citation type="submission" date="2020-01" db="EMBL/GenBank/DDBJ databases">
        <authorList>
            <consortium name="DOE Joint Genome Institute"/>
            <person name="Haridas S."/>
            <person name="Albert R."/>
            <person name="Binder M."/>
            <person name="Bloem J."/>
            <person name="Labutti K."/>
            <person name="Salamov A."/>
            <person name="Andreopoulos B."/>
            <person name="Baker S.E."/>
            <person name="Barry K."/>
            <person name="Bills G."/>
            <person name="Bluhm B.H."/>
            <person name="Cannon C."/>
            <person name="Castanera R."/>
            <person name="Culley D.E."/>
            <person name="Daum C."/>
            <person name="Ezra D."/>
            <person name="Gonzalez J.B."/>
            <person name="Henrissat B."/>
            <person name="Kuo A."/>
            <person name="Liang C."/>
            <person name="Lipzen A."/>
            <person name="Lutzoni F."/>
            <person name="Magnuson J."/>
            <person name="Mondo S."/>
            <person name="Nolan M."/>
            <person name="Ohm R."/>
            <person name="Pangilinan J."/>
            <person name="Park H.-J."/>
            <person name="Ramirez L."/>
            <person name="Alfaro M."/>
            <person name="Sun H."/>
            <person name="Tritt A."/>
            <person name="Yoshinaga Y."/>
            <person name="Zwiers L.-H."/>
            <person name="Turgeon B.G."/>
            <person name="Goodwin S.B."/>
            <person name="Spatafora J.W."/>
            <person name="Crous P.W."/>
            <person name="Grigoriev I.V."/>
        </authorList>
    </citation>
    <scope>NUCLEOTIDE SEQUENCE</scope>
    <source>
        <strain evidence="4">CBS 342.82</strain>
    </source>
</reference>
<name>A0A6J3MIE6_9PEZI</name>
<dbReference type="Proteomes" id="UP000504637">
    <property type="component" value="Unplaced"/>
</dbReference>
<reference evidence="4" key="2">
    <citation type="submission" date="2020-04" db="EMBL/GenBank/DDBJ databases">
        <authorList>
            <consortium name="NCBI Genome Project"/>
        </authorList>
    </citation>
    <scope>NUCLEOTIDE SEQUENCE</scope>
    <source>
        <strain evidence="4">CBS 342.82</strain>
    </source>
</reference>
<proteinExistence type="predicted"/>
<keyword evidence="2" id="KW-0812">Transmembrane</keyword>
<keyword evidence="3" id="KW-1185">Reference proteome</keyword>
<gene>
    <name evidence="4" type="ORF">K489DRAFT_377116</name>
</gene>
<organism evidence="4">
    <name type="scientific">Dissoconium aciculare CBS 342.82</name>
    <dbReference type="NCBI Taxonomy" id="1314786"/>
    <lineage>
        <taxon>Eukaryota</taxon>
        <taxon>Fungi</taxon>
        <taxon>Dikarya</taxon>
        <taxon>Ascomycota</taxon>
        <taxon>Pezizomycotina</taxon>
        <taxon>Dothideomycetes</taxon>
        <taxon>Dothideomycetidae</taxon>
        <taxon>Mycosphaerellales</taxon>
        <taxon>Dissoconiaceae</taxon>
        <taxon>Dissoconium</taxon>
    </lineage>
</organism>
<evidence type="ECO:0000256" key="2">
    <source>
        <dbReference type="SAM" id="Phobius"/>
    </source>
</evidence>
<keyword evidence="2" id="KW-1133">Transmembrane helix</keyword>
<dbReference type="GeneID" id="54361885"/>
<accession>A0A6J3MIE6</accession>
<protein>
    <submittedName>
        <fullName evidence="4">Uncharacterized protein</fullName>
    </submittedName>
</protein>
<reference evidence="4" key="3">
    <citation type="submission" date="2025-08" db="UniProtKB">
        <authorList>
            <consortium name="RefSeq"/>
        </authorList>
    </citation>
    <scope>IDENTIFICATION</scope>
    <source>
        <strain evidence="4">CBS 342.82</strain>
    </source>
</reference>
<sequence>MHRQSPPHPHRQHRQRTAESDNRFACMSDNHVESVDHTAELYHHHLPQKPCFEHRLRASIATLLIALLAAEFLGVYWAKLAGDLVRRKKGGSGEVFLFLRQPMWGLHVWNIALPQKQTLIASRLECNYMYNY</sequence>
<evidence type="ECO:0000313" key="4">
    <source>
        <dbReference type="RefSeq" id="XP_033463718.1"/>
    </source>
</evidence>
<evidence type="ECO:0000313" key="3">
    <source>
        <dbReference type="Proteomes" id="UP000504637"/>
    </source>
</evidence>
<keyword evidence="2" id="KW-0472">Membrane</keyword>
<feature type="transmembrane region" description="Helical" evidence="2">
    <location>
        <begin position="56"/>
        <end position="78"/>
    </location>
</feature>
<feature type="region of interest" description="Disordered" evidence="1">
    <location>
        <begin position="1"/>
        <end position="22"/>
    </location>
</feature>
<feature type="compositionally biased region" description="Basic residues" evidence="1">
    <location>
        <begin position="1"/>
        <end position="15"/>
    </location>
</feature>
<evidence type="ECO:0000256" key="1">
    <source>
        <dbReference type="SAM" id="MobiDB-lite"/>
    </source>
</evidence>
<dbReference type="AlphaFoldDB" id="A0A6J3MIE6"/>